<evidence type="ECO:0000313" key="3">
    <source>
        <dbReference type="Proteomes" id="UP001281410"/>
    </source>
</evidence>
<protein>
    <recommendedName>
        <fullName evidence="1">VQ domain-containing protein</fullName>
    </recommendedName>
</protein>
<comment type="caution">
    <text evidence="2">The sequence shown here is derived from an EMBL/GenBank/DDBJ whole genome shotgun (WGS) entry which is preliminary data.</text>
</comment>
<dbReference type="InterPro" id="IPR039610">
    <property type="entry name" value="VQ29"/>
</dbReference>
<dbReference type="EMBL" id="JANJYJ010000005">
    <property type="protein sequence ID" value="KAK3211000.1"/>
    <property type="molecule type" value="Genomic_DNA"/>
</dbReference>
<evidence type="ECO:0000259" key="1">
    <source>
        <dbReference type="Pfam" id="PF05678"/>
    </source>
</evidence>
<evidence type="ECO:0000313" key="2">
    <source>
        <dbReference type="EMBL" id="KAK3211000.1"/>
    </source>
</evidence>
<dbReference type="Proteomes" id="UP001281410">
    <property type="component" value="Unassembled WGS sequence"/>
</dbReference>
<gene>
    <name evidence="2" type="ORF">Dsin_015706</name>
</gene>
<dbReference type="PANTHER" id="PTHR34794:SF1">
    <property type="entry name" value="OS10G0101800 PROTEIN"/>
    <property type="match status" value="1"/>
</dbReference>
<dbReference type="Pfam" id="PF05678">
    <property type="entry name" value="VQ"/>
    <property type="match status" value="1"/>
</dbReference>
<name>A0AAE0AD28_9ROSI</name>
<dbReference type="InterPro" id="IPR008889">
    <property type="entry name" value="VQ"/>
</dbReference>
<keyword evidence="3" id="KW-1185">Reference proteome</keyword>
<proteinExistence type="predicted"/>
<reference evidence="2" key="1">
    <citation type="journal article" date="2023" name="Plant J.">
        <title>Genome sequences and population genomics provide insights into the demographic history, inbreeding, and mutation load of two 'living fossil' tree species of Dipteronia.</title>
        <authorList>
            <person name="Feng Y."/>
            <person name="Comes H.P."/>
            <person name="Chen J."/>
            <person name="Zhu S."/>
            <person name="Lu R."/>
            <person name="Zhang X."/>
            <person name="Li P."/>
            <person name="Qiu J."/>
            <person name="Olsen K.M."/>
            <person name="Qiu Y."/>
        </authorList>
    </citation>
    <scope>NUCLEOTIDE SEQUENCE</scope>
    <source>
        <strain evidence="2">NBL</strain>
    </source>
</reference>
<organism evidence="2 3">
    <name type="scientific">Dipteronia sinensis</name>
    <dbReference type="NCBI Taxonomy" id="43782"/>
    <lineage>
        <taxon>Eukaryota</taxon>
        <taxon>Viridiplantae</taxon>
        <taxon>Streptophyta</taxon>
        <taxon>Embryophyta</taxon>
        <taxon>Tracheophyta</taxon>
        <taxon>Spermatophyta</taxon>
        <taxon>Magnoliopsida</taxon>
        <taxon>eudicotyledons</taxon>
        <taxon>Gunneridae</taxon>
        <taxon>Pentapetalae</taxon>
        <taxon>rosids</taxon>
        <taxon>malvids</taxon>
        <taxon>Sapindales</taxon>
        <taxon>Sapindaceae</taxon>
        <taxon>Hippocastanoideae</taxon>
        <taxon>Acereae</taxon>
        <taxon>Dipteronia</taxon>
    </lineage>
</organism>
<feature type="domain" description="VQ" evidence="1">
    <location>
        <begin position="58"/>
        <end position="80"/>
    </location>
</feature>
<dbReference type="AlphaFoldDB" id="A0AAE0AD28"/>
<sequence length="180" mass="19611">MEAYSSSSSSYLFENSHSQAAEGLKEAKLFQSSLRSVRKSPSKSWKKPAIAPLPPTRPRVYKVDPVNFRDLVQKLTGAPEFLQQPQRLRSVAPPPLSIGATPSSFTSTSPAATTPFSALYKELMMSELTPDTKPTQKMMVSDWSMMSNSIGLSLSPASHNWCTSLLSPGTLSSLEQSTVL</sequence>
<accession>A0AAE0AD28</accession>
<dbReference type="PANTHER" id="PTHR34794">
    <property type="entry name" value="EXPRESSED PROTEIN"/>
    <property type="match status" value="1"/>
</dbReference>